<dbReference type="PATRIC" id="fig|1203610.3.peg.4688"/>
<protein>
    <recommendedName>
        <fullName evidence="7">HU family DNA-binding protein</fullName>
    </recommendedName>
</protein>
<keyword evidence="2" id="KW-0226">DNA condensation</keyword>
<accession>A0A0F5IVF9</accession>
<gene>
    <name evidence="5" type="ORF">HMPREF1536_04599</name>
</gene>
<evidence type="ECO:0008006" key="7">
    <source>
        <dbReference type="Google" id="ProtNLM"/>
    </source>
</evidence>
<keyword evidence="6" id="KW-1185">Reference proteome</keyword>
<dbReference type="Gene3D" id="4.10.520.10">
    <property type="entry name" value="IHF-like DNA-binding proteins"/>
    <property type="match status" value="1"/>
</dbReference>
<dbReference type="EMBL" id="AQHW01000025">
    <property type="protein sequence ID" value="KKB49534.1"/>
    <property type="molecule type" value="Genomic_DNA"/>
</dbReference>
<comment type="similarity">
    <text evidence="1 4">Belongs to the bacterial histone-like protein family.</text>
</comment>
<dbReference type="HOGENOM" id="CLU_105066_3_3_10"/>
<evidence type="ECO:0000256" key="2">
    <source>
        <dbReference type="ARBA" id="ARBA00023067"/>
    </source>
</evidence>
<dbReference type="InterPro" id="IPR020816">
    <property type="entry name" value="Histone-like_DNA-bd_CS"/>
</dbReference>
<evidence type="ECO:0000256" key="4">
    <source>
        <dbReference type="RuleBase" id="RU003939"/>
    </source>
</evidence>
<comment type="caution">
    <text evidence="5">The sequence shown here is derived from an EMBL/GenBank/DDBJ whole genome shotgun (WGS) entry which is preliminary data.</text>
</comment>
<evidence type="ECO:0000256" key="3">
    <source>
        <dbReference type="ARBA" id="ARBA00023125"/>
    </source>
</evidence>
<organism evidence="5 6">
    <name type="scientific">Parabacteroides gordonii MS-1 = DSM 23371</name>
    <dbReference type="NCBI Taxonomy" id="1203610"/>
    <lineage>
        <taxon>Bacteria</taxon>
        <taxon>Pseudomonadati</taxon>
        <taxon>Bacteroidota</taxon>
        <taxon>Bacteroidia</taxon>
        <taxon>Bacteroidales</taxon>
        <taxon>Tannerellaceae</taxon>
        <taxon>Parabacteroides</taxon>
    </lineage>
</organism>
<dbReference type="SUPFAM" id="SSF47729">
    <property type="entry name" value="IHF-like DNA-binding proteins"/>
    <property type="match status" value="1"/>
</dbReference>
<sequence length="93" mass="10803">MNKEQMARKLSEKMDISLVESRTYINTILDIMVEGLETEEYVSIYGFGRIFLQPQSSRLARNPRTGEGVMLIPRNTVRLRPSRDLLDKLNKTE</sequence>
<dbReference type="STRING" id="1203610.HMPREF1536_04599"/>
<dbReference type="PANTHER" id="PTHR33175:SF3">
    <property type="entry name" value="DNA-BINDING PROTEIN HU-BETA"/>
    <property type="match status" value="1"/>
</dbReference>
<dbReference type="PANTHER" id="PTHR33175">
    <property type="entry name" value="DNA-BINDING PROTEIN HU"/>
    <property type="match status" value="1"/>
</dbReference>
<evidence type="ECO:0000256" key="1">
    <source>
        <dbReference type="ARBA" id="ARBA00010529"/>
    </source>
</evidence>
<dbReference type="AlphaFoldDB" id="A0A0F5IVF9"/>
<proteinExistence type="inferred from homology"/>
<dbReference type="GO" id="GO:0003677">
    <property type="term" value="F:DNA binding"/>
    <property type="evidence" value="ECO:0007669"/>
    <property type="project" value="UniProtKB-KW"/>
</dbReference>
<name>A0A0F5IVF9_9BACT</name>
<evidence type="ECO:0000313" key="6">
    <source>
        <dbReference type="Proteomes" id="UP000033035"/>
    </source>
</evidence>
<dbReference type="Pfam" id="PF00216">
    <property type="entry name" value="Bac_DNA_binding"/>
    <property type="match status" value="1"/>
</dbReference>
<dbReference type="GO" id="GO:0030527">
    <property type="term" value="F:structural constituent of chromatin"/>
    <property type="evidence" value="ECO:0007669"/>
    <property type="project" value="InterPro"/>
</dbReference>
<dbReference type="InterPro" id="IPR000119">
    <property type="entry name" value="Hist_DNA-bd"/>
</dbReference>
<dbReference type="PROSITE" id="PS00045">
    <property type="entry name" value="HISTONE_LIKE"/>
    <property type="match status" value="1"/>
</dbReference>
<evidence type="ECO:0000313" key="5">
    <source>
        <dbReference type="EMBL" id="KKB49534.1"/>
    </source>
</evidence>
<dbReference type="Proteomes" id="UP000033035">
    <property type="component" value="Unassembled WGS sequence"/>
</dbReference>
<keyword evidence="3" id="KW-0238">DNA-binding</keyword>
<reference evidence="5 6" key="1">
    <citation type="submission" date="2013-04" db="EMBL/GenBank/DDBJ databases">
        <title>The Genome Sequence of Parabacteroides gordonii DSM 23371.</title>
        <authorList>
            <consortium name="The Broad Institute Genomics Platform"/>
            <person name="Earl A."/>
            <person name="Ward D."/>
            <person name="Feldgarden M."/>
            <person name="Gevers D."/>
            <person name="Martens E."/>
            <person name="Sakamoto M."/>
            <person name="Benno Y."/>
            <person name="Suzuki N."/>
            <person name="Matsunaga N."/>
            <person name="Koshihara K."/>
            <person name="Seki M."/>
            <person name="Komiya H."/>
            <person name="Walker B."/>
            <person name="Young S."/>
            <person name="Zeng Q."/>
            <person name="Gargeya S."/>
            <person name="Fitzgerald M."/>
            <person name="Haas B."/>
            <person name="Abouelleil A."/>
            <person name="Allen A.W."/>
            <person name="Alvarado L."/>
            <person name="Arachchi H.M."/>
            <person name="Berlin A.M."/>
            <person name="Chapman S.B."/>
            <person name="Gainer-Dewar J."/>
            <person name="Goldberg J."/>
            <person name="Griggs A."/>
            <person name="Gujja S."/>
            <person name="Hansen M."/>
            <person name="Howarth C."/>
            <person name="Imamovic A."/>
            <person name="Ireland A."/>
            <person name="Larimer J."/>
            <person name="McCowan C."/>
            <person name="Murphy C."/>
            <person name="Pearson M."/>
            <person name="Poon T.W."/>
            <person name="Priest M."/>
            <person name="Roberts A."/>
            <person name="Saif S."/>
            <person name="Shea T."/>
            <person name="Sisk P."/>
            <person name="Sykes S."/>
            <person name="Wortman J."/>
            <person name="Nusbaum C."/>
            <person name="Birren B."/>
        </authorList>
    </citation>
    <scope>NUCLEOTIDE SEQUENCE [LARGE SCALE GENOMIC DNA]</scope>
    <source>
        <strain evidence="5 6">MS-1</strain>
    </source>
</reference>
<dbReference type="PRINTS" id="PR01727">
    <property type="entry name" value="DNABINDINGHU"/>
</dbReference>
<dbReference type="SMART" id="SM00411">
    <property type="entry name" value="BHL"/>
    <property type="match status" value="1"/>
</dbReference>
<dbReference type="GO" id="GO:0005829">
    <property type="term" value="C:cytosol"/>
    <property type="evidence" value="ECO:0007669"/>
    <property type="project" value="TreeGrafter"/>
</dbReference>
<dbReference type="GO" id="GO:0030261">
    <property type="term" value="P:chromosome condensation"/>
    <property type="evidence" value="ECO:0007669"/>
    <property type="project" value="UniProtKB-KW"/>
</dbReference>
<dbReference type="RefSeq" id="WP_028728149.1">
    <property type="nucleotide sequence ID" value="NZ_AUAE01000027.1"/>
</dbReference>
<dbReference type="InterPro" id="IPR010992">
    <property type="entry name" value="IHF-like_DNA-bd_dom_sf"/>
</dbReference>